<dbReference type="InterPro" id="IPR036108">
    <property type="entry name" value="4pyrrol_syn_uPrphyn_synt_sf"/>
</dbReference>
<dbReference type="SUPFAM" id="SSF69618">
    <property type="entry name" value="HemD-like"/>
    <property type="match status" value="1"/>
</dbReference>
<evidence type="ECO:0000256" key="3">
    <source>
        <dbReference type="ARBA" id="ARBA00013109"/>
    </source>
</evidence>
<evidence type="ECO:0000256" key="6">
    <source>
        <dbReference type="ARBA" id="ARBA00037589"/>
    </source>
</evidence>
<dbReference type="CDD" id="cd06578">
    <property type="entry name" value="HemD"/>
    <property type="match status" value="1"/>
</dbReference>
<dbReference type="InterPro" id="IPR003754">
    <property type="entry name" value="4pyrrol_synth_uPrphyn_synth"/>
</dbReference>
<dbReference type="PANTHER" id="PTHR38042:SF1">
    <property type="entry name" value="UROPORPHYRINOGEN-III SYNTHASE, CHLOROPLASTIC"/>
    <property type="match status" value="1"/>
</dbReference>
<evidence type="ECO:0000256" key="5">
    <source>
        <dbReference type="ARBA" id="ARBA00023244"/>
    </source>
</evidence>
<evidence type="ECO:0000256" key="9">
    <source>
        <dbReference type="RuleBase" id="RU366031"/>
    </source>
</evidence>
<name>A0AA41X1P1_9BACI</name>
<gene>
    <name evidence="11" type="ORF">NK662_02115</name>
</gene>
<organism evidence="11 12">
    <name type="scientific">Ectobacillus ponti</name>
    <dbReference type="NCBI Taxonomy" id="2961894"/>
    <lineage>
        <taxon>Bacteria</taxon>
        <taxon>Bacillati</taxon>
        <taxon>Bacillota</taxon>
        <taxon>Bacilli</taxon>
        <taxon>Bacillales</taxon>
        <taxon>Bacillaceae</taxon>
        <taxon>Ectobacillus</taxon>
    </lineage>
</organism>
<comment type="pathway">
    <text evidence="1 9">Porphyrin-containing compound metabolism; protoporphyrin-IX biosynthesis; coproporphyrinogen-III from 5-aminolevulinate: step 3/4.</text>
</comment>
<evidence type="ECO:0000313" key="12">
    <source>
        <dbReference type="Proteomes" id="UP001156102"/>
    </source>
</evidence>
<evidence type="ECO:0000256" key="7">
    <source>
        <dbReference type="ARBA" id="ARBA00040167"/>
    </source>
</evidence>
<dbReference type="AlphaFoldDB" id="A0AA41X1P1"/>
<evidence type="ECO:0000256" key="1">
    <source>
        <dbReference type="ARBA" id="ARBA00004772"/>
    </source>
</evidence>
<dbReference type="PANTHER" id="PTHR38042">
    <property type="entry name" value="UROPORPHYRINOGEN-III SYNTHASE, CHLOROPLASTIC"/>
    <property type="match status" value="1"/>
</dbReference>
<keyword evidence="5 9" id="KW-0627">Porphyrin biosynthesis</keyword>
<feature type="domain" description="Tetrapyrrole biosynthesis uroporphyrinogen III synthase" evidence="10">
    <location>
        <begin position="21"/>
        <end position="237"/>
    </location>
</feature>
<dbReference type="Proteomes" id="UP001156102">
    <property type="component" value="Unassembled WGS sequence"/>
</dbReference>
<comment type="function">
    <text evidence="6 9">Catalyzes cyclization of the linear tetrapyrrole, hydroxymethylbilane, to the macrocyclic uroporphyrinogen III.</text>
</comment>
<keyword evidence="12" id="KW-1185">Reference proteome</keyword>
<proteinExistence type="inferred from homology"/>
<dbReference type="Gene3D" id="3.40.50.10090">
    <property type="match status" value="2"/>
</dbReference>
<dbReference type="Pfam" id="PF02602">
    <property type="entry name" value="HEM4"/>
    <property type="match status" value="1"/>
</dbReference>
<evidence type="ECO:0000259" key="10">
    <source>
        <dbReference type="Pfam" id="PF02602"/>
    </source>
</evidence>
<evidence type="ECO:0000256" key="4">
    <source>
        <dbReference type="ARBA" id="ARBA00023239"/>
    </source>
</evidence>
<dbReference type="EMBL" id="JANCLT010000001">
    <property type="protein sequence ID" value="MCP8967334.1"/>
    <property type="molecule type" value="Genomic_DNA"/>
</dbReference>
<comment type="similarity">
    <text evidence="2 9">Belongs to the uroporphyrinogen-III synthase family.</text>
</comment>
<keyword evidence="4 9" id="KW-0456">Lyase</keyword>
<protein>
    <recommendedName>
        <fullName evidence="7 9">Uroporphyrinogen-III synthase</fullName>
        <ecNumber evidence="3 9">4.2.1.75</ecNumber>
    </recommendedName>
</protein>
<accession>A0AA41X1P1</accession>
<dbReference type="GO" id="GO:0006782">
    <property type="term" value="P:protoporphyrinogen IX biosynthetic process"/>
    <property type="evidence" value="ECO:0007669"/>
    <property type="project" value="UniProtKB-UniRule"/>
</dbReference>
<evidence type="ECO:0000313" key="11">
    <source>
        <dbReference type="EMBL" id="MCP8967334.1"/>
    </source>
</evidence>
<evidence type="ECO:0000256" key="2">
    <source>
        <dbReference type="ARBA" id="ARBA00008133"/>
    </source>
</evidence>
<dbReference type="RefSeq" id="WP_254756867.1">
    <property type="nucleotide sequence ID" value="NZ_JANCLT010000001.1"/>
</dbReference>
<sequence>MTAPLLHKRVVITRPKGQTKAMAAAIQNWGGVPVELPLLHIVPAQLSQLSFGKYSWLIFTSQNAVRHFFAGAPFLPEHMRIAAVGSKTKLAVEAYGHSVAFVPQEFVAEAFLQEFSLLMKPGEAILFPRGDLARDVIAAGLRRQGVPVDELVVYETKPYMAMREELIHVLQDGGADMLTFTSPSAVEAFVSLLEGTNWRQWTKKCTIGCIGPVTERAAVKYFPSVVVPSEYTVEGLLAALAERVS</sequence>
<evidence type="ECO:0000256" key="8">
    <source>
        <dbReference type="ARBA" id="ARBA00048617"/>
    </source>
</evidence>
<dbReference type="EC" id="4.2.1.75" evidence="3 9"/>
<dbReference type="GO" id="GO:0006780">
    <property type="term" value="P:uroporphyrinogen III biosynthetic process"/>
    <property type="evidence" value="ECO:0007669"/>
    <property type="project" value="UniProtKB-UniRule"/>
</dbReference>
<comment type="catalytic activity">
    <reaction evidence="8 9">
        <text>hydroxymethylbilane = uroporphyrinogen III + H2O</text>
        <dbReference type="Rhea" id="RHEA:18965"/>
        <dbReference type="ChEBI" id="CHEBI:15377"/>
        <dbReference type="ChEBI" id="CHEBI:57308"/>
        <dbReference type="ChEBI" id="CHEBI:57845"/>
        <dbReference type="EC" id="4.2.1.75"/>
    </reaction>
</comment>
<dbReference type="InterPro" id="IPR039793">
    <property type="entry name" value="UROS/Hem4"/>
</dbReference>
<comment type="caution">
    <text evidence="11">The sequence shown here is derived from an EMBL/GenBank/DDBJ whole genome shotgun (WGS) entry which is preliminary data.</text>
</comment>
<dbReference type="GO" id="GO:0004852">
    <property type="term" value="F:uroporphyrinogen-III synthase activity"/>
    <property type="evidence" value="ECO:0007669"/>
    <property type="project" value="UniProtKB-UniRule"/>
</dbReference>
<reference evidence="11" key="1">
    <citation type="submission" date="2022-07" db="EMBL/GenBank/DDBJ databases">
        <authorList>
            <person name="Li W.-J."/>
            <person name="Deng Q.-Q."/>
        </authorList>
    </citation>
    <scope>NUCLEOTIDE SEQUENCE</scope>
    <source>
        <strain evidence="11">SYSU M60031</strain>
    </source>
</reference>